<dbReference type="FunFam" id="1.20.200.10:FF:000015">
    <property type="entry name" value="argininosuccinate lyase isoform X2"/>
    <property type="match status" value="1"/>
</dbReference>
<evidence type="ECO:0000259" key="6">
    <source>
        <dbReference type="Pfam" id="PF00206"/>
    </source>
</evidence>
<dbReference type="InterPro" id="IPR020557">
    <property type="entry name" value="Fumarate_lyase_CS"/>
</dbReference>
<dbReference type="PRINTS" id="PR00145">
    <property type="entry name" value="ARGSUCLYASE"/>
</dbReference>
<protein>
    <recommendedName>
        <fullName evidence="2 5">Argininosuccinate lyase</fullName>
        <shortName evidence="5">ASAL</shortName>
        <ecNumber evidence="2 5">4.3.2.1</ecNumber>
    </recommendedName>
    <alternativeName>
        <fullName evidence="5">Arginosuccinase</fullName>
    </alternativeName>
</protein>
<accession>A0A523YPF8</accession>
<dbReference type="SUPFAM" id="SSF48557">
    <property type="entry name" value="L-aspartase-like"/>
    <property type="match status" value="1"/>
</dbReference>
<dbReference type="Gene3D" id="1.10.40.30">
    <property type="entry name" value="Fumarase/aspartase (C-terminal domain)"/>
    <property type="match status" value="1"/>
</dbReference>
<keyword evidence="5" id="KW-0963">Cytoplasm</keyword>
<dbReference type="PANTHER" id="PTHR43814">
    <property type="entry name" value="ARGININOSUCCINATE LYASE"/>
    <property type="match status" value="1"/>
</dbReference>
<dbReference type="Gene3D" id="1.10.275.10">
    <property type="entry name" value="Fumarase/aspartase (N-terminal domain)"/>
    <property type="match status" value="1"/>
</dbReference>
<dbReference type="InterPro" id="IPR000362">
    <property type="entry name" value="Fumarate_lyase_fam"/>
</dbReference>
<proteinExistence type="inferred from homology"/>
<organism evidence="8 9">
    <name type="scientific">Aerophobetes bacterium</name>
    <dbReference type="NCBI Taxonomy" id="2030807"/>
    <lineage>
        <taxon>Bacteria</taxon>
        <taxon>Candidatus Aerophobota</taxon>
    </lineage>
</organism>
<comment type="similarity">
    <text evidence="5">Belongs to the lyase 1 family. Argininosuccinate lyase subfamily.</text>
</comment>
<dbReference type="PRINTS" id="PR00149">
    <property type="entry name" value="FUMRATELYASE"/>
</dbReference>
<comment type="catalytic activity">
    <reaction evidence="5">
        <text>2-(N(omega)-L-arginino)succinate = fumarate + L-arginine</text>
        <dbReference type="Rhea" id="RHEA:24020"/>
        <dbReference type="ChEBI" id="CHEBI:29806"/>
        <dbReference type="ChEBI" id="CHEBI:32682"/>
        <dbReference type="ChEBI" id="CHEBI:57472"/>
        <dbReference type="EC" id="4.3.2.1"/>
    </reaction>
</comment>
<dbReference type="Proteomes" id="UP000316925">
    <property type="component" value="Unassembled WGS sequence"/>
</dbReference>
<feature type="domain" description="Argininosuccinate lyase C-terminal" evidence="7">
    <location>
        <begin position="362"/>
        <end position="429"/>
    </location>
</feature>
<dbReference type="UniPathway" id="UPA00068">
    <property type="reaction ID" value="UER00114"/>
</dbReference>
<evidence type="ECO:0000256" key="4">
    <source>
        <dbReference type="ARBA" id="ARBA00022605"/>
    </source>
</evidence>
<dbReference type="AlphaFoldDB" id="A0A523YPF8"/>
<dbReference type="Pfam" id="PF14698">
    <property type="entry name" value="ASL_C2"/>
    <property type="match status" value="1"/>
</dbReference>
<evidence type="ECO:0000256" key="1">
    <source>
        <dbReference type="ARBA" id="ARBA00004941"/>
    </source>
</evidence>
<dbReference type="GO" id="GO:0005829">
    <property type="term" value="C:cytosol"/>
    <property type="evidence" value="ECO:0007669"/>
    <property type="project" value="TreeGrafter"/>
</dbReference>
<dbReference type="PANTHER" id="PTHR43814:SF1">
    <property type="entry name" value="ARGININOSUCCINATE LYASE"/>
    <property type="match status" value="1"/>
</dbReference>
<evidence type="ECO:0000256" key="3">
    <source>
        <dbReference type="ARBA" id="ARBA00022571"/>
    </source>
</evidence>
<dbReference type="NCBIfam" id="TIGR00838">
    <property type="entry name" value="argH"/>
    <property type="match status" value="1"/>
</dbReference>
<evidence type="ECO:0000259" key="7">
    <source>
        <dbReference type="Pfam" id="PF14698"/>
    </source>
</evidence>
<gene>
    <name evidence="5 8" type="primary">argH</name>
    <name evidence="8" type="ORF">E3J33_02120</name>
</gene>
<dbReference type="PROSITE" id="PS00163">
    <property type="entry name" value="FUMARATE_LYASES"/>
    <property type="match status" value="1"/>
</dbReference>
<dbReference type="InterPro" id="IPR008948">
    <property type="entry name" value="L-Aspartase-like"/>
</dbReference>
<comment type="pathway">
    <text evidence="1 5">Amino-acid biosynthesis; L-arginine biosynthesis; L-arginine from L-ornithine and carbamoyl phosphate: step 3/3.</text>
</comment>
<dbReference type="GO" id="GO:0004056">
    <property type="term" value="F:argininosuccinate lyase activity"/>
    <property type="evidence" value="ECO:0007669"/>
    <property type="project" value="UniProtKB-UniRule"/>
</dbReference>
<dbReference type="FunFam" id="1.10.40.30:FF:000001">
    <property type="entry name" value="Argininosuccinate lyase"/>
    <property type="match status" value="1"/>
</dbReference>
<reference evidence="8 9" key="1">
    <citation type="submission" date="2019-03" db="EMBL/GenBank/DDBJ databases">
        <title>Metabolic potential of uncultured bacteria and archaea associated with petroleum seepage in deep-sea sediments.</title>
        <authorList>
            <person name="Dong X."/>
            <person name="Hubert C."/>
        </authorList>
    </citation>
    <scope>NUCLEOTIDE SEQUENCE [LARGE SCALE GENOMIC DNA]</scope>
    <source>
        <strain evidence="8">E29_bin28</strain>
    </source>
</reference>
<dbReference type="InterPro" id="IPR022761">
    <property type="entry name" value="Fumarate_lyase_N"/>
</dbReference>
<dbReference type="EMBL" id="SOIJ01000122">
    <property type="protein sequence ID" value="TET93319.1"/>
    <property type="molecule type" value="Genomic_DNA"/>
</dbReference>
<evidence type="ECO:0000256" key="5">
    <source>
        <dbReference type="HAMAP-Rule" id="MF_00006"/>
    </source>
</evidence>
<dbReference type="InterPro" id="IPR029419">
    <property type="entry name" value="Arg_succ_lyase_C"/>
</dbReference>
<comment type="subcellular location">
    <subcellularLocation>
        <location evidence="5">Cytoplasm</location>
    </subcellularLocation>
</comment>
<dbReference type="Pfam" id="PF00206">
    <property type="entry name" value="Lyase_1"/>
    <property type="match status" value="1"/>
</dbReference>
<keyword evidence="3 5" id="KW-0055">Arginine biosynthesis</keyword>
<dbReference type="CDD" id="cd01359">
    <property type="entry name" value="Argininosuccinate_lyase"/>
    <property type="match status" value="1"/>
</dbReference>
<dbReference type="EC" id="4.3.2.1" evidence="2 5"/>
<dbReference type="Gene3D" id="1.20.200.10">
    <property type="entry name" value="Fumarase/aspartase (Central domain)"/>
    <property type="match status" value="1"/>
</dbReference>
<dbReference type="InterPro" id="IPR009049">
    <property type="entry name" value="Argininosuccinate_lyase"/>
</dbReference>
<evidence type="ECO:0000313" key="9">
    <source>
        <dbReference type="Proteomes" id="UP000316925"/>
    </source>
</evidence>
<dbReference type="GO" id="GO:0042450">
    <property type="term" value="P:L-arginine biosynthetic process via ornithine"/>
    <property type="evidence" value="ECO:0007669"/>
    <property type="project" value="UniProtKB-UniRule"/>
</dbReference>
<sequence>MSLWAERFSEETDELVKDFTFSIDVDKKLYPHDIIGSIAHVKMLSKVGIIEEKEAQKIILALKEIKEDLDKGKLDFTGKEDIHMAIEEEVIRRAGETGKKLHTARSRNDQIALDERLFLREEISEILHLISNFQRVILEFAEKNRQVILPGYTHLQYAQPVFFSHHLLAYFWMLERDKLRLKDCYVRVNVLPLGVGALAGTSLPIDRAYVARLLNFPLITENSMDTVSDRDYIIEFLCCVALLMMHLSRLSEDLILWSSPAFSFVEISDAFTTGSSLMPQKKNPDVAELTRAKTARVYGDLFSLFTTMKALPLSYNRDLQEDKSSLFEAVKIIKRCLKLYPRMIGKIKLNHENMRKQAQKGFFAATDLADYLVEKGVPFREAHGMVGKLVKHCLKENKSFEDLALKDYQKISSLFEADVFQRIKLEESVFNKESTGGTGKKSLARQIKLAQEKLTEGENPIAS</sequence>
<evidence type="ECO:0000256" key="2">
    <source>
        <dbReference type="ARBA" id="ARBA00012338"/>
    </source>
</evidence>
<keyword evidence="4 5" id="KW-0028">Amino-acid biosynthesis</keyword>
<dbReference type="HAMAP" id="MF_00006">
    <property type="entry name" value="Arg_succ_lyase"/>
    <property type="match status" value="1"/>
</dbReference>
<feature type="domain" description="Fumarate lyase N-terminal" evidence="6">
    <location>
        <begin position="7"/>
        <end position="299"/>
    </location>
</feature>
<evidence type="ECO:0000313" key="8">
    <source>
        <dbReference type="EMBL" id="TET93319.1"/>
    </source>
</evidence>
<dbReference type="InterPro" id="IPR024083">
    <property type="entry name" value="Fumarase/histidase_N"/>
</dbReference>
<comment type="caution">
    <text evidence="8">The sequence shown here is derived from an EMBL/GenBank/DDBJ whole genome shotgun (WGS) entry which is preliminary data.</text>
</comment>
<name>A0A523YPF8_UNCAE</name>
<keyword evidence="5 8" id="KW-0456">Lyase</keyword>